<keyword evidence="2" id="KW-1185">Reference proteome</keyword>
<dbReference type="RefSeq" id="WP_083525810.1">
    <property type="nucleotide sequence ID" value="NZ_CP013729.1"/>
</dbReference>
<dbReference type="PANTHER" id="PTHR23028:SF53">
    <property type="entry name" value="ACYL_TRANSF_3 DOMAIN-CONTAINING PROTEIN"/>
    <property type="match status" value="1"/>
</dbReference>
<protein>
    <submittedName>
        <fullName evidence="1">Acyltransferase</fullName>
    </submittedName>
</protein>
<sequence length="429" mass="46286">MNPTDVWPGVVAVLLALLTTRLLPHGGPLKTGETGPRGQSGQTGASRYRSIDGLRGYLALGVFLHHAVLWQGYRVSGAWTQPPSALYANAGKGSVALFFMITAFLFFGRLLDARTRPIDWTRLFFGRLTRLAPAYLVMLALLLIVVAVMTQGRLQVDASTLLGSLKDWLLFTIPGRPDLNGLARTEIAVAGVTWSLPYEWMFYAALPLLMLLTGQRPGLAPLLVPAAACSALLVWRPSIGNLMPFAVGIAAAYGSRWAPMQRFARTPAASAVTLVSLIGGFCLPTSALSPLPQGLQAMAFVLIAAGNDVFGALASRLSIRLGEPAYSVYLLHGLVLFVAFQFIVPGGLGVPAASLSAGQHWGVVWAATPVVMVLSHFCHRYVELPGMALTEPCLRRWRAQSAQWIHGAHRAAWARRVTAFLASELTKRR</sequence>
<name>A0A0U3N2L0_9BURK</name>
<dbReference type="GO" id="GO:0000271">
    <property type="term" value="P:polysaccharide biosynthetic process"/>
    <property type="evidence" value="ECO:0007669"/>
    <property type="project" value="TreeGrafter"/>
</dbReference>
<dbReference type="GO" id="GO:0016020">
    <property type="term" value="C:membrane"/>
    <property type="evidence" value="ECO:0007669"/>
    <property type="project" value="TreeGrafter"/>
</dbReference>
<reference evidence="1 2" key="1">
    <citation type="submission" date="2015-12" db="EMBL/GenBank/DDBJ databases">
        <title>Complete genome of Roseateles depolymerans KCTC 42856.</title>
        <authorList>
            <person name="Kim K.M."/>
        </authorList>
    </citation>
    <scope>NUCLEOTIDE SEQUENCE [LARGE SCALE GENOMIC DNA]</scope>
    <source>
        <strain evidence="1 2">KCTC 42856</strain>
    </source>
</reference>
<dbReference type="InterPro" id="IPR050879">
    <property type="entry name" value="Acyltransferase_3"/>
</dbReference>
<keyword evidence="1" id="KW-0012">Acyltransferase</keyword>
<accession>A0A0U3N2L0</accession>
<dbReference type="KEGG" id="rdp:RD2015_3954"/>
<evidence type="ECO:0000313" key="1">
    <source>
        <dbReference type="EMBL" id="ALV08404.1"/>
    </source>
</evidence>
<dbReference type="Pfam" id="PF01757">
    <property type="entry name" value="Acyl_transf_3"/>
    <property type="match status" value="1"/>
</dbReference>
<gene>
    <name evidence="1" type="ORF">RD2015_3954</name>
</gene>
<dbReference type="GO" id="GO:0016747">
    <property type="term" value="F:acyltransferase activity, transferring groups other than amino-acyl groups"/>
    <property type="evidence" value="ECO:0007669"/>
    <property type="project" value="InterPro"/>
</dbReference>
<dbReference type="AlphaFoldDB" id="A0A0U3N2L0"/>
<dbReference type="PATRIC" id="fig|76731.3.peg.4048"/>
<dbReference type="Proteomes" id="UP000060699">
    <property type="component" value="Chromosome"/>
</dbReference>
<organism evidence="1 2">
    <name type="scientific">Roseateles depolymerans</name>
    <dbReference type="NCBI Taxonomy" id="76731"/>
    <lineage>
        <taxon>Bacteria</taxon>
        <taxon>Pseudomonadati</taxon>
        <taxon>Pseudomonadota</taxon>
        <taxon>Betaproteobacteria</taxon>
        <taxon>Burkholderiales</taxon>
        <taxon>Sphaerotilaceae</taxon>
        <taxon>Roseateles</taxon>
    </lineage>
</organism>
<dbReference type="EMBL" id="CP013729">
    <property type="protein sequence ID" value="ALV08404.1"/>
    <property type="molecule type" value="Genomic_DNA"/>
</dbReference>
<evidence type="ECO:0000313" key="2">
    <source>
        <dbReference type="Proteomes" id="UP000060699"/>
    </source>
</evidence>
<keyword evidence="1" id="KW-0808">Transferase</keyword>
<proteinExistence type="predicted"/>
<dbReference type="OrthoDB" id="9814807at2"/>
<dbReference type="InterPro" id="IPR002656">
    <property type="entry name" value="Acyl_transf_3_dom"/>
</dbReference>
<dbReference type="PANTHER" id="PTHR23028">
    <property type="entry name" value="ACETYLTRANSFERASE"/>
    <property type="match status" value="1"/>
</dbReference>